<dbReference type="SUPFAM" id="SSF52540">
    <property type="entry name" value="P-loop containing nucleoside triphosphate hydrolases"/>
    <property type="match status" value="1"/>
</dbReference>
<keyword evidence="1" id="KW-1133">Transmembrane helix</keyword>
<dbReference type="InterPro" id="IPR027417">
    <property type="entry name" value="P-loop_NTPase"/>
</dbReference>
<evidence type="ECO:0000313" key="3">
    <source>
        <dbReference type="EMBL" id="QSG08228.1"/>
    </source>
</evidence>
<keyword evidence="4" id="KW-1185">Reference proteome</keyword>
<proteinExistence type="predicted"/>
<dbReference type="Gene3D" id="3.40.50.300">
    <property type="entry name" value="P-loop containing nucleotide triphosphate hydrolases"/>
    <property type="match status" value="1"/>
</dbReference>
<reference evidence="3 4" key="1">
    <citation type="submission" date="2020-11" db="EMBL/GenBank/DDBJ databases">
        <title>Carbohydrate-dependent, anaerobic sulfur respiration: A novel catabolism in halophilic archaea.</title>
        <authorList>
            <person name="Sorokin D.Y."/>
            <person name="Messina E."/>
            <person name="Smedile F."/>
            <person name="La Cono V."/>
            <person name="Hallsworth J.E."/>
            <person name="Yakimov M.M."/>
        </authorList>
    </citation>
    <scope>NUCLEOTIDE SEQUENCE [LARGE SCALE GENOMIC DNA]</scope>
    <source>
        <strain evidence="3 4">HSR12-2</strain>
    </source>
</reference>
<name>A0A897N7I3_9EURY</name>
<feature type="transmembrane region" description="Helical" evidence="1">
    <location>
        <begin position="20"/>
        <end position="42"/>
    </location>
</feature>
<dbReference type="AlphaFoldDB" id="A0A897N7I3"/>
<keyword evidence="1" id="KW-0472">Membrane</keyword>
<dbReference type="KEGG" id="hds:HSR122_0824"/>
<dbReference type="InterPro" id="IPR039430">
    <property type="entry name" value="Thymidylate_kin-like_dom"/>
</dbReference>
<dbReference type="EMBL" id="CP064788">
    <property type="protein sequence ID" value="QSG08228.1"/>
    <property type="molecule type" value="Genomic_DNA"/>
</dbReference>
<organism evidence="3 4">
    <name type="scientific">Halapricum desulfuricans</name>
    <dbReference type="NCBI Taxonomy" id="2841257"/>
    <lineage>
        <taxon>Archaea</taxon>
        <taxon>Methanobacteriati</taxon>
        <taxon>Methanobacteriota</taxon>
        <taxon>Stenosarchaea group</taxon>
        <taxon>Halobacteria</taxon>
        <taxon>Halobacteriales</taxon>
        <taxon>Haloarculaceae</taxon>
        <taxon>Halapricum</taxon>
    </lineage>
</organism>
<gene>
    <name evidence="3" type="primary">tmk2</name>
    <name evidence="3" type="ORF">HSR122_0824</name>
</gene>
<keyword evidence="3" id="KW-0418">Kinase</keyword>
<sequence>MGVLYVMLGWRRKDYHKSKLIQRLWGYFLLVDHIVFFFRYIYPSLRKGEVVVIDRYILDQLVEMEYDGLYWDRSAALIESWLPTPDATFLMDVPAEVAEERKQDTEEMLDRLRIDEEPIEYLRTRRELFHRFASEDVTVIDTTRPIEQTHEKITDEIWQAYIEF</sequence>
<keyword evidence="1" id="KW-0812">Transmembrane</keyword>
<dbReference type="Pfam" id="PF02223">
    <property type="entry name" value="Thymidylate_kin"/>
    <property type="match status" value="1"/>
</dbReference>
<evidence type="ECO:0000256" key="1">
    <source>
        <dbReference type="SAM" id="Phobius"/>
    </source>
</evidence>
<dbReference type="GO" id="GO:0016301">
    <property type="term" value="F:kinase activity"/>
    <property type="evidence" value="ECO:0007669"/>
    <property type="project" value="UniProtKB-KW"/>
</dbReference>
<feature type="domain" description="Thymidylate kinase-like" evidence="2">
    <location>
        <begin position="26"/>
        <end position="153"/>
    </location>
</feature>
<evidence type="ECO:0000259" key="2">
    <source>
        <dbReference type="Pfam" id="PF02223"/>
    </source>
</evidence>
<protein>
    <submittedName>
        <fullName evidence="3">Thymidylate kinase</fullName>
    </submittedName>
</protein>
<accession>A0A897N7I3</accession>
<dbReference type="Proteomes" id="UP000662973">
    <property type="component" value="Chromosome"/>
</dbReference>
<evidence type="ECO:0000313" key="4">
    <source>
        <dbReference type="Proteomes" id="UP000662973"/>
    </source>
</evidence>
<keyword evidence="3" id="KW-0808">Transferase</keyword>